<keyword evidence="3" id="KW-0238">DNA-binding</keyword>
<keyword evidence="9" id="KW-1185">Reference proteome</keyword>
<evidence type="ECO:0000313" key="8">
    <source>
        <dbReference type="EMBL" id="GAA2697899.1"/>
    </source>
</evidence>
<feature type="domain" description="Response regulatory" evidence="7">
    <location>
        <begin position="4"/>
        <end position="122"/>
    </location>
</feature>
<evidence type="ECO:0000256" key="5">
    <source>
        <dbReference type="PROSITE-ProRule" id="PRU00169"/>
    </source>
</evidence>
<dbReference type="InterPro" id="IPR039420">
    <property type="entry name" value="WalR-like"/>
</dbReference>
<evidence type="ECO:0000256" key="2">
    <source>
        <dbReference type="ARBA" id="ARBA00023015"/>
    </source>
</evidence>
<dbReference type="PRINTS" id="PR00038">
    <property type="entry name" value="HTHLUXR"/>
</dbReference>
<keyword evidence="2" id="KW-0805">Transcription regulation</keyword>
<dbReference type="PROSITE" id="PS50043">
    <property type="entry name" value="HTH_LUXR_2"/>
    <property type="match status" value="1"/>
</dbReference>
<dbReference type="InterPro" id="IPR000792">
    <property type="entry name" value="Tscrpt_reg_LuxR_C"/>
</dbReference>
<dbReference type="InterPro" id="IPR016032">
    <property type="entry name" value="Sig_transdc_resp-reg_C-effctor"/>
</dbReference>
<dbReference type="Gene3D" id="3.40.50.2300">
    <property type="match status" value="1"/>
</dbReference>
<dbReference type="InterPro" id="IPR058245">
    <property type="entry name" value="NreC/VraR/RcsB-like_REC"/>
</dbReference>
<evidence type="ECO:0000256" key="3">
    <source>
        <dbReference type="ARBA" id="ARBA00023125"/>
    </source>
</evidence>
<dbReference type="InterPro" id="IPR011006">
    <property type="entry name" value="CheY-like_superfamily"/>
</dbReference>
<dbReference type="Proteomes" id="UP001499989">
    <property type="component" value="Unassembled WGS sequence"/>
</dbReference>
<dbReference type="CDD" id="cd17535">
    <property type="entry name" value="REC_NarL-like"/>
    <property type="match status" value="1"/>
</dbReference>
<keyword evidence="4" id="KW-0804">Transcription</keyword>
<dbReference type="PANTHER" id="PTHR43214:SF24">
    <property type="entry name" value="TRANSCRIPTIONAL REGULATORY PROTEIN NARL-RELATED"/>
    <property type="match status" value="1"/>
</dbReference>
<dbReference type="Pfam" id="PF00072">
    <property type="entry name" value="Response_reg"/>
    <property type="match status" value="1"/>
</dbReference>
<comment type="caution">
    <text evidence="8">The sequence shown here is derived from an EMBL/GenBank/DDBJ whole genome shotgun (WGS) entry which is preliminary data.</text>
</comment>
<organism evidence="8 9">
    <name type="scientific">Streptomyces violaceolatus</name>
    <dbReference type="NCBI Taxonomy" id="67378"/>
    <lineage>
        <taxon>Bacteria</taxon>
        <taxon>Bacillati</taxon>
        <taxon>Actinomycetota</taxon>
        <taxon>Actinomycetes</taxon>
        <taxon>Kitasatosporales</taxon>
        <taxon>Streptomycetaceae</taxon>
        <taxon>Streptomyces</taxon>
        <taxon>Streptomyces violaceoruber group</taxon>
    </lineage>
</organism>
<dbReference type="SMART" id="SM00421">
    <property type="entry name" value="HTH_LUXR"/>
    <property type="match status" value="1"/>
</dbReference>
<evidence type="ECO:0000259" key="7">
    <source>
        <dbReference type="PROSITE" id="PS50110"/>
    </source>
</evidence>
<dbReference type="SMART" id="SM00448">
    <property type="entry name" value="REC"/>
    <property type="match status" value="1"/>
</dbReference>
<dbReference type="SUPFAM" id="SSF46894">
    <property type="entry name" value="C-terminal effector domain of the bipartite response regulators"/>
    <property type="match status" value="1"/>
</dbReference>
<evidence type="ECO:0000313" key="9">
    <source>
        <dbReference type="Proteomes" id="UP001499989"/>
    </source>
</evidence>
<dbReference type="PROSITE" id="PS00622">
    <property type="entry name" value="HTH_LUXR_1"/>
    <property type="match status" value="1"/>
</dbReference>
<evidence type="ECO:0000256" key="4">
    <source>
        <dbReference type="ARBA" id="ARBA00023163"/>
    </source>
</evidence>
<protein>
    <submittedName>
        <fullName evidence="8">Response regulator transcription factor</fullName>
    </submittedName>
</protein>
<dbReference type="SUPFAM" id="SSF52172">
    <property type="entry name" value="CheY-like"/>
    <property type="match status" value="1"/>
</dbReference>
<feature type="domain" description="HTH luxR-type" evidence="6">
    <location>
        <begin position="150"/>
        <end position="215"/>
    </location>
</feature>
<feature type="modified residue" description="4-aspartylphosphate" evidence="5">
    <location>
        <position position="55"/>
    </location>
</feature>
<dbReference type="Pfam" id="PF00196">
    <property type="entry name" value="GerE"/>
    <property type="match status" value="1"/>
</dbReference>
<dbReference type="PROSITE" id="PS50110">
    <property type="entry name" value="RESPONSE_REGULATORY"/>
    <property type="match status" value="1"/>
</dbReference>
<dbReference type="EMBL" id="BAAASK010000026">
    <property type="protein sequence ID" value="GAA2697899.1"/>
    <property type="molecule type" value="Genomic_DNA"/>
</dbReference>
<gene>
    <name evidence="8" type="ORF">GCM10010310_62760</name>
</gene>
<evidence type="ECO:0000256" key="1">
    <source>
        <dbReference type="ARBA" id="ARBA00022553"/>
    </source>
</evidence>
<dbReference type="PANTHER" id="PTHR43214">
    <property type="entry name" value="TWO-COMPONENT RESPONSE REGULATOR"/>
    <property type="match status" value="1"/>
</dbReference>
<accession>A0ABN3TCF3</accession>
<dbReference type="CDD" id="cd06170">
    <property type="entry name" value="LuxR_C_like"/>
    <property type="match status" value="1"/>
</dbReference>
<sequence>MTIRVLLADDQALLAGTFHILIDASDGMEVVGVAEDGDQAVGLARTTAPDVVLMDIRMPGKDGLDAAEEILRSEAPHRPRILVLTTFETDEYVTRALRAGVSGFLGKGIAPAELLGAIRTVAAGDMILSPLATHTVISRYLAVPGQSGAVPEALGALTPREREVLAQAAKGLTNHEIAELLCLSPLTVRTFIQRIMAKLDARHRAQLVAIAYQSGFVRVHQPPSPDARR</sequence>
<keyword evidence="1 5" id="KW-0597">Phosphoprotein</keyword>
<proteinExistence type="predicted"/>
<name>A0ABN3TCF3_9ACTN</name>
<reference evidence="8 9" key="1">
    <citation type="journal article" date="2019" name="Int. J. Syst. Evol. Microbiol.">
        <title>The Global Catalogue of Microorganisms (GCM) 10K type strain sequencing project: providing services to taxonomists for standard genome sequencing and annotation.</title>
        <authorList>
            <consortium name="The Broad Institute Genomics Platform"/>
            <consortium name="The Broad Institute Genome Sequencing Center for Infectious Disease"/>
            <person name="Wu L."/>
            <person name="Ma J."/>
        </authorList>
    </citation>
    <scope>NUCLEOTIDE SEQUENCE [LARGE SCALE GENOMIC DNA]</scope>
    <source>
        <strain evidence="8 9">JCM 4531</strain>
    </source>
</reference>
<dbReference type="InterPro" id="IPR001789">
    <property type="entry name" value="Sig_transdc_resp-reg_receiver"/>
</dbReference>
<dbReference type="RefSeq" id="WP_344572254.1">
    <property type="nucleotide sequence ID" value="NZ_BAAASK010000026.1"/>
</dbReference>
<evidence type="ECO:0000259" key="6">
    <source>
        <dbReference type="PROSITE" id="PS50043"/>
    </source>
</evidence>